<dbReference type="NCBIfam" id="TIGR03828">
    <property type="entry name" value="pfkB"/>
    <property type="match status" value="1"/>
</dbReference>
<keyword evidence="4 8" id="KW-0418">Kinase</keyword>
<accession>A0A173TQE2</accession>
<dbReference type="UniPathway" id="UPA00704">
    <property type="reaction ID" value="UER00715"/>
</dbReference>
<dbReference type="FunFam" id="3.40.1190.20:FF:000001">
    <property type="entry name" value="Phosphofructokinase"/>
    <property type="match status" value="1"/>
</dbReference>
<dbReference type="GO" id="GO:0016052">
    <property type="term" value="P:carbohydrate catabolic process"/>
    <property type="evidence" value="ECO:0007669"/>
    <property type="project" value="UniProtKB-ARBA"/>
</dbReference>
<dbReference type="Proteomes" id="UP000095390">
    <property type="component" value="Unassembled WGS sequence"/>
</dbReference>
<dbReference type="CDD" id="cd01164">
    <property type="entry name" value="FruK_PfkB_like"/>
    <property type="match status" value="1"/>
</dbReference>
<dbReference type="AlphaFoldDB" id="A0A173TQE2"/>
<keyword evidence="5 7" id="KW-0067">ATP-binding</keyword>
<reference evidence="11 13" key="2">
    <citation type="submission" date="2018-08" db="EMBL/GenBank/DDBJ databases">
        <title>A genome reference for cultivated species of the human gut microbiota.</title>
        <authorList>
            <person name="Zou Y."/>
            <person name="Xue W."/>
            <person name="Luo G."/>
        </authorList>
    </citation>
    <scope>NUCLEOTIDE SEQUENCE [LARGE SCALE GENOMIC DNA]</scope>
    <source>
        <strain evidence="11 13">AM48-23BH</strain>
    </source>
</reference>
<evidence type="ECO:0000313" key="12">
    <source>
        <dbReference type="Proteomes" id="UP000095390"/>
    </source>
</evidence>
<dbReference type="InterPro" id="IPR002173">
    <property type="entry name" value="Carboh/pur_kinase_PfkB_CS"/>
</dbReference>
<evidence type="ECO:0000313" key="10">
    <source>
        <dbReference type="EMBL" id="CUN05152.1"/>
    </source>
</evidence>
<dbReference type="PANTHER" id="PTHR46566">
    <property type="entry name" value="1-PHOSPHOFRUCTOKINASE-RELATED"/>
    <property type="match status" value="1"/>
</dbReference>
<evidence type="ECO:0000256" key="2">
    <source>
        <dbReference type="ARBA" id="ARBA00022679"/>
    </source>
</evidence>
<dbReference type="Proteomes" id="UP000286561">
    <property type="component" value="Unassembled WGS sequence"/>
</dbReference>
<reference evidence="10 12" key="1">
    <citation type="submission" date="2015-09" db="EMBL/GenBank/DDBJ databases">
        <authorList>
            <consortium name="Pathogen Informatics"/>
        </authorList>
    </citation>
    <scope>NUCLEOTIDE SEQUENCE [LARGE SCALE GENOMIC DNA]</scope>
    <source>
        <strain evidence="10 12">2789STDY5834966</strain>
    </source>
</reference>
<evidence type="ECO:0000256" key="1">
    <source>
        <dbReference type="ARBA" id="ARBA00005380"/>
    </source>
</evidence>
<evidence type="ECO:0000256" key="4">
    <source>
        <dbReference type="ARBA" id="ARBA00022777"/>
    </source>
</evidence>
<evidence type="ECO:0000256" key="3">
    <source>
        <dbReference type="ARBA" id="ARBA00022741"/>
    </source>
</evidence>
<dbReference type="RefSeq" id="WP_005348952.1">
    <property type="nucleotide sequence ID" value="NZ_CAUGUC010000025.1"/>
</dbReference>
<evidence type="ECO:0000256" key="5">
    <source>
        <dbReference type="ARBA" id="ARBA00022840"/>
    </source>
</evidence>
<proteinExistence type="inferred from homology"/>
<dbReference type="EMBL" id="QSEP01000014">
    <property type="protein sequence ID" value="RGZ84663.1"/>
    <property type="molecule type" value="Genomic_DNA"/>
</dbReference>
<dbReference type="PANTHER" id="PTHR46566:SF1">
    <property type="entry name" value="1-PHOSPHOFRUCTOKINASE"/>
    <property type="match status" value="1"/>
</dbReference>
<dbReference type="GO" id="GO:0005524">
    <property type="term" value="F:ATP binding"/>
    <property type="evidence" value="ECO:0007669"/>
    <property type="project" value="UniProtKB-UniRule"/>
</dbReference>
<dbReference type="SUPFAM" id="SSF53613">
    <property type="entry name" value="Ribokinase-like"/>
    <property type="match status" value="1"/>
</dbReference>
<dbReference type="Gene3D" id="3.40.1190.20">
    <property type="match status" value="1"/>
</dbReference>
<name>A0A173TQE2_9FIRM</name>
<keyword evidence="3 7" id="KW-0547">Nucleotide-binding</keyword>
<comment type="similarity">
    <text evidence="7">Belongs to the carbohydrate kinase PfkB family. LacC subfamily.</text>
</comment>
<dbReference type="InterPro" id="IPR022463">
    <property type="entry name" value="1-PFruKinase"/>
</dbReference>
<evidence type="ECO:0000313" key="11">
    <source>
        <dbReference type="EMBL" id="RGZ84663.1"/>
    </source>
</evidence>
<dbReference type="InterPro" id="IPR017583">
    <property type="entry name" value="Tagatose/fructose_Pkinase"/>
</dbReference>
<dbReference type="InterPro" id="IPR011611">
    <property type="entry name" value="PfkB_dom"/>
</dbReference>
<sequence length="302" mass="32497">MIYTVTFNPALDYVVFLDNLKLGDVNRSTRESIFYGGKGINVSTILNTLGLETTALGFVAGFTGKAIEDGLAAQGIHTDFIHLPEGNSRINVKVKHGDETEINGQGPVITEEAINELFAKLDTLTKEDILVLAGSIPNTLPEDIYEKILARLESKGIRVVVDATKDLLLNVLKYHPFLIKPNNHELGEMFGTVCKTDEDIVHYAKKLQEKGAVNVLISMAGDGAILITEDGQNIKMGTPKGKVVNSVGAGDSMVAGFITGYIRGGNYEEALKSGTAAGSATAFSEGLASLEMYEKMLKQITE</sequence>
<gene>
    <name evidence="10" type="primary">lacC</name>
    <name evidence="11" type="synonym">pfkB</name>
    <name evidence="11" type="ORF">DW972_04215</name>
    <name evidence="10" type="ORF">ERS852578_01882</name>
</gene>
<dbReference type="OrthoDB" id="9801219at2"/>
<feature type="domain" description="Carbohydrate kinase PfkB" evidence="9">
    <location>
        <begin position="17"/>
        <end position="288"/>
    </location>
</feature>
<evidence type="ECO:0000259" key="9">
    <source>
        <dbReference type="Pfam" id="PF00294"/>
    </source>
</evidence>
<comment type="catalytic activity">
    <reaction evidence="6 8">
        <text>beta-D-fructose 1-phosphate + ATP = beta-D-fructose 1,6-bisphosphate + ADP + H(+)</text>
        <dbReference type="Rhea" id="RHEA:14213"/>
        <dbReference type="ChEBI" id="CHEBI:15378"/>
        <dbReference type="ChEBI" id="CHEBI:30616"/>
        <dbReference type="ChEBI" id="CHEBI:32966"/>
        <dbReference type="ChEBI" id="CHEBI:138881"/>
        <dbReference type="ChEBI" id="CHEBI:456216"/>
        <dbReference type="EC" id="2.7.1.56"/>
    </reaction>
</comment>
<dbReference type="NCBIfam" id="TIGR03168">
    <property type="entry name" value="1-PFK"/>
    <property type="match status" value="1"/>
</dbReference>
<evidence type="ECO:0000256" key="7">
    <source>
        <dbReference type="PIRNR" id="PIRNR000535"/>
    </source>
</evidence>
<comment type="similarity">
    <text evidence="1">Belongs to the carbohydrate kinase pfkB family.</text>
</comment>
<dbReference type="EMBL" id="CYYC01000022">
    <property type="protein sequence ID" value="CUN05152.1"/>
    <property type="molecule type" value="Genomic_DNA"/>
</dbReference>
<dbReference type="GeneID" id="75049623"/>
<evidence type="ECO:0000256" key="8">
    <source>
        <dbReference type="RuleBase" id="RU369061"/>
    </source>
</evidence>
<dbReference type="GO" id="GO:0005829">
    <property type="term" value="C:cytosol"/>
    <property type="evidence" value="ECO:0007669"/>
    <property type="project" value="TreeGrafter"/>
</dbReference>
<dbReference type="InterPro" id="IPR029056">
    <property type="entry name" value="Ribokinase-like"/>
</dbReference>
<dbReference type="GO" id="GO:0005988">
    <property type="term" value="P:lactose metabolic process"/>
    <property type="evidence" value="ECO:0007669"/>
    <property type="project" value="UniProtKB-KW"/>
</dbReference>
<comment type="pathway">
    <text evidence="7">Carbohydrate metabolism; D-tagatose 6-phosphate degradation; D-glyceraldehyde 3-phosphate and glycerone phosphate from D-tagatose 6-phosphate: step 1/2.</text>
</comment>
<dbReference type="GO" id="GO:0008662">
    <property type="term" value="F:1-phosphofructokinase activity"/>
    <property type="evidence" value="ECO:0007669"/>
    <property type="project" value="UniProtKB-UniRule"/>
</dbReference>
<comment type="function">
    <text evidence="8">Catalyzes the ATP-dependent phosphorylation of fructose-l-phosphate to fructose-l,6-bisphosphate.</text>
</comment>
<dbReference type="Pfam" id="PF00294">
    <property type="entry name" value="PfkB"/>
    <property type="match status" value="1"/>
</dbReference>
<evidence type="ECO:0000313" key="13">
    <source>
        <dbReference type="Proteomes" id="UP000286561"/>
    </source>
</evidence>
<keyword evidence="2 7" id="KW-0808">Transferase</keyword>
<keyword evidence="7" id="KW-0423">Lactose metabolism</keyword>
<dbReference type="GO" id="GO:0044281">
    <property type="term" value="P:small molecule metabolic process"/>
    <property type="evidence" value="ECO:0007669"/>
    <property type="project" value="UniProtKB-ARBA"/>
</dbReference>
<dbReference type="PROSITE" id="PS00584">
    <property type="entry name" value="PFKB_KINASES_2"/>
    <property type="match status" value="1"/>
</dbReference>
<dbReference type="GO" id="GO:0009024">
    <property type="term" value="F:tagatose-6-phosphate kinase activity"/>
    <property type="evidence" value="ECO:0007669"/>
    <property type="project" value="UniProtKB-EC"/>
</dbReference>
<protein>
    <recommendedName>
        <fullName evidence="7">Tagatose-6-phosphate kinase</fullName>
        <ecNumber evidence="7">2.7.1.144</ecNumber>
    </recommendedName>
</protein>
<organism evidence="10 12">
    <name type="scientific">Anaerobutyricum hallii</name>
    <dbReference type="NCBI Taxonomy" id="39488"/>
    <lineage>
        <taxon>Bacteria</taxon>
        <taxon>Bacillati</taxon>
        <taxon>Bacillota</taxon>
        <taxon>Clostridia</taxon>
        <taxon>Lachnospirales</taxon>
        <taxon>Lachnospiraceae</taxon>
        <taxon>Anaerobutyricum</taxon>
    </lineage>
</organism>
<comment type="catalytic activity">
    <reaction evidence="7">
        <text>D-tagatofuranose 6-phosphate + ATP = D-tagatofuranose 1,6-bisphosphate + ADP + H(+)</text>
        <dbReference type="Rhea" id="RHEA:12420"/>
        <dbReference type="ChEBI" id="CHEBI:15378"/>
        <dbReference type="ChEBI" id="CHEBI:30616"/>
        <dbReference type="ChEBI" id="CHEBI:58694"/>
        <dbReference type="ChEBI" id="CHEBI:58695"/>
        <dbReference type="ChEBI" id="CHEBI:456216"/>
        <dbReference type="EC" id="2.7.1.144"/>
    </reaction>
</comment>
<dbReference type="GO" id="GO:2001059">
    <property type="term" value="P:D-tagatose 6-phosphate catabolic process"/>
    <property type="evidence" value="ECO:0007669"/>
    <property type="project" value="UniProtKB-UniPathway"/>
</dbReference>
<evidence type="ECO:0000256" key="6">
    <source>
        <dbReference type="ARBA" id="ARBA00047745"/>
    </source>
</evidence>
<dbReference type="PIRSF" id="PIRSF000535">
    <property type="entry name" value="1PFK/6PFK/LacC"/>
    <property type="match status" value="1"/>
</dbReference>
<dbReference type="EC" id="2.7.1.144" evidence="7"/>